<protein>
    <submittedName>
        <fullName evidence="7">Alcohol dehydrogenase, catalytic domain, GroES family protein</fullName>
    </submittedName>
</protein>
<comment type="caution">
    <text evidence="7">The sequence shown here is derived from an EMBL/GenBank/DDBJ whole genome shotgun (WGS) entry which is preliminary data.</text>
</comment>
<proteinExistence type="predicted"/>
<evidence type="ECO:0000313" key="8">
    <source>
        <dbReference type="Proteomes" id="UP000027456"/>
    </source>
</evidence>
<dbReference type="EMBL" id="AZST01001094">
    <property type="protein sequence ID" value="KEP46460.1"/>
    <property type="molecule type" value="Genomic_DNA"/>
</dbReference>
<organism evidence="7 8">
    <name type="scientific">Rhizoctonia solani 123E</name>
    <dbReference type="NCBI Taxonomy" id="1423351"/>
    <lineage>
        <taxon>Eukaryota</taxon>
        <taxon>Fungi</taxon>
        <taxon>Dikarya</taxon>
        <taxon>Basidiomycota</taxon>
        <taxon>Agaricomycotina</taxon>
        <taxon>Agaricomycetes</taxon>
        <taxon>Cantharellales</taxon>
        <taxon>Ceratobasidiaceae</taxon>
        <taxon>Rhizoctonia</taxon>
    </lineage>
</organism>
<keyword evidence="5" id="KW-0520">NAD</keyword>
<gene>
    <name evidence="7" type="ORF">V565_197850</name>
</gene>
<dbReference type="GO" id="GO:0046294">
    <property type="term" value="P:formaldehyde catabolic process"/>
    <property type="evidence" value="ECO:0007669"/>
    <property type="project" value="TreeGrafter"/>
</dbReference>
<dbReference type="OrthoDB" id="417550at2759"/>
<dbReference type="SUPFAM" id="SSF50129">
    <property type="entry name" value="GroES-like"/>
    <property type="match status" value="1"/>
</dbReference>
<keyword evidence="3" id="KW-0862">Zinc</keyword>
<dbReference type="GO" id="GO:0008270">
    <property type="term" value="F:zinc ion binding"/>
    <property type="evidence" value="ECO:0007669"/>
    <property type="project" value="InterPro"/>
</dbReference>
<accession>A0A074RM84</accession>
<keyword evidence="4" id="KW-0560">Oxidoreductase</keyword>
<dbReference type="InterPro" id="IPR002328">
    <property type="entry name" value="ADH_Zn_CS"/>
</dbReference>
<dbReference type="GO" id="GO:0005829">
    <property type="term" value="C:cytosol"/>
    <property type="evidence" value="ECO:0007669"/>
    <property type="project" value="TreeGrafter"/>
</dbReference>
<sequence>MSDTTGKVIECKAGVCWGPGEPIVIEDVQVAPPKAGEVRIKILHTGICHTDEYTRSGKDSEGAFPVILGHEGGGIVESVGEGVTGVKPGDHVIPLYTAECRECKFCKSGKTNLCGRVRATQGQGLMPDGTTRFKSKGKDIYHFVCCAFLAHGGDTNIATRNPEAFRASAGRPPEKKEEVDHILKTIEDPGFWNQLTELKLYLEPLAIAANVSQASATRLDHILIELGRLYHAFSQLGFNPKIREIVLESLERRWGKANQDPFILAVFLNPFIRGRLFSRENTLLNRSGVYRVVKRVFRRIFRKENDLKLYKAFLDYYEDLLTSMYGRVC</sequence>
<dbReference type="InterPro" id="IPR013154">
    <property type="entry name" value="ADH-like_N"/>
</dbReference>
<evidence type="ECO:0000256" key="2">
    <source>
        <dbReference type="ARBA" id="ARBA00022723"/>
    </source>
</evidence>
<dbReference type="PANTHER" id="PTHR43880">
    <property type="entry name" value="ALCOHOL DEHYDROGENASE"/>
    <property type="match status" value="1"/>
</dbReference>
<dbReference type="STRING" id="1423351.A0A074RM84"/>
<dbReference type="AlphaFoldDB" id="A0A074RM84"/>
<evidence type="ECO:0000256" key="3">
    <source>
        <dbReference type="ARBA" id="ARBA00022833"/>
    </source>
</evidence>
<dbReference type="Proteomes" id="UP000027456">
    <property type="component" value="Unassembled WGS sequence"/>
</dbReference>
<dbReference type="PANTHER" id="PTHR43880:SF12">
    <property type="entry name" value="ALCOHOL DEHYDROGENASE CLASS-3"/>
    <property type="match status" value="1"/>
</dbReference>
<dbReference type="FunFam" id="3.90.180.10:FF:000067">
    <property type="entry name" value="alcohol dehydrogenase 1-like isoform X1"/>
    <property type="match status" value="1"/>
</dbReference>
<evidence type="ECO:0000256" key="1">
    <source>
        <dbReference type="ARBA" id="ARBA00001947"/>
    </source>
</evidence>
<evidence type="ECO:0000259" key="6">
    <source>
        <dbReference type="Pfam" id="PF08240"/>
    </source>
</evidence>
<name>A0A074RM84_9AGAM</name>
<keyword evidence="2" id="KW-0479">Metal-binding</keyword>
<dbReference type="HOGENOM" id="CLU_845073_0_0_1"/>
<dbReference type="PROSITE" id="PS00059">
    <property type="entry name" value="ADH_ZINC"/>
    <property type="match status" value="1"/>
</dbReference>
<dbReference type="Gene3D" id="3.90.180.10">
    <property type="entry name" value="Medium-chain alcohol dehydrogenases, catalytic domain"/>
    <property type="match status" value="1"/>
</dbReference>
<comment type="cofactor">
    <cofactor evidence="1">
        <name>Zn(2+)</name>
        <dbReference type="ChEBI" id="CHEBI:29105"/>
    </cofactor>
</comment>
<dbReference type="InterPro" id="IPR011032">
    <property type="entry name" value="GroES-like_sf"/>
</dbReference>
<evidence type="ECO:0000256" key="5">
    <source>
        <dbReference type="ARBA" id="ARBA00023027"/>
    </source>
</evidence>
<dbReference type="Pfam" id="PF08240">
    <property type="entry name" value="ADH_N"/>
    <property type="match status" value="1"/>
</dbReference>
<reference evidence="7 8" key="1">
    <citation type="submission" date="2013-12" db="EMBL/GenBank/DDBJ databases">
        <authorList>
            <person name="Cubeta M."/>
            <person name="Pakala S."/>
            <person name="Fedorova N."/>
            <person name="Thomas E."/>
            <person name="Dean R."/>
            <person name="Jabaji S."/>
            <person name="Neate S."/>
            <person name="Toda T."/>
            <person name="Tavantzis S."/>
            <person name="Vilgalys R."/>
            <person name="Bharathan N."/>
            <person name="Pakala S."/>
            <person name="Losada L.S."/>
            <person name="Zafar N."/>
            <person name="Nierman W."/>
        </authorList>
    </citation>
    <scope>NUCLEOTIDE SEQUENCE [LARGE SCALE GENOMIC DNA]</scope>
    <source>
        <strain evidence="7 8">123E</strain>
    </source>
</reference>
<dbReference type="GO" id="GO:0051903">
    <property type="term" value="F:S-(hydroxymethyl)glutathione dehydrogenase [NAD(P)+] activity"/>
    <property type="evidence" value="ECO:0007669"/>
    <property type="project" value="TreeGrafter"/>
</dbReference>
<keyword evidence="8" id="KW-1185">Reference proteome</keyword>
<evidence type="ECO:0000313" key="7">
    <source>
        <dbReference type="EMBL" id="KEP46460.1"/>
    </source>
</evidence>
<evidence type="ECO:0000256" key="4">
    <source>
        <dbReference type="ARBA" id="ARBA00023002"/>
    </source>
</evidence>
<feature type="domain" description="Alcohol dehydrogenase-like N-terminal" evidence="6">
    <location>
        <begin position="35"/>
        <end position="124"/>
    </location>
</feature>